<feature type="compositionally biased region" description="Basic and acidic residues" evidence="1">
    <location>
        <begin position="586"/>
        <end position="595"/>
    </location>
</feature>
<dbReference type="Proteomes" id="UP001188597">
    <property type="component" value="Unassembled WGS sequence"/>
</dbReference>
<gene>
    <name evidence="2" type="ORF">RJ639_032236</name>
</gene>
<feature type="region of interest" description="Disordered" evidence="1">
    <location>
        <begin position="621"/>
        <end position="672"/>
    </location>
</feature>
<accession>A0AA88WUF4</accession>
<protein>
    <recommendedName>
        <fullName evidence="4">DUF4378 domain-containing protein</fullName>
    </recommendedName>
</protein>
<proteinExistence type="predicted"/>
<dbReference type="PANTHER" id="PTHR34282">
    <property type="entry name" value="OS01G0228800 PROTEIN-RELATED"/>
    <property type="match status" value="1"/>
</dbReference>
<comment type="caution">
    <text evidence="2">The sequence shown here is derived from an EMBL/GenBank/DDBJ whole genome shotgun (WGS) entry which is preliminary data.</text>
</comment>
<organism evidence="2 3">
    <name type="scientific">Escallonia herrerae</name>
    <dbReference type="NCBI Taxonomy" id="1293975"/>
    <lineage>
        <taxon>Eukaryota</taxon>
        <taxon>Viridiplantae</taxon>
        <taxon>Streptophyta</taxon>
        <taxon>Embryophyta</taxon>
        <taxon>Tracheophyta</taxon>
        <taxon>Spermatophyta</taxon>
        <taxon>Magnoliopsida</taxon>
        <taxon>eudicotyledons</taxon>
        <taxon>Gunneridae</taxon>
        <taxon>Pentapetalae</taxon>
        <taxon>asterids</taxon>
        <taxon>campanulids</taxon>
        <taxon>Escalloniales</taxon>
        <taxon>Escalloniaceae</taxon>
        <taxon>Escallonia</taxon>
    </lineage>
</organism>
<dbReference type="PANTHER" id="PTHR34282:SF2">
    <property type="entry name" value="DUF3741 DOMAIN-CONTAINING PROTEIN"/>
    <property type="match status" value="1"/>
</dbReference>
<evidence type="ECO:0000313" key="3">
    <source>
        <dbReference type="Proteomes" id="UP001188597"/>
    </source>
</evidence>
<feature type="region of interest" description="Disordered" evidence="1">
    <location>
        <begin position="271"/>
        <end position="293"/>
    </location>
</feature>
<reference evidence="2" key="1">
    <citation type="submission" date="2022-12" db="EMBL/GenBank/DDBJ databases">
        <title>Draft genome assemblies for two species of Escallonia (Escalloniales).</title>
        <authorList>
            <person name="Chanderbali A."/>
            <person name="Dervinis C."/>
            <person name="Anghel I."/>
            <person name="Soltis D."/>
            <person name="Soltis P."/>
            <person name="Zapata F."/>
        </authorList>
    </citation>
    <scope>NUCLEOTIDE SEQUENCE</scope>
    <source>
        <strain evidence="2">UCBG64.0493</strain>
        <tissue evidence="2">Leaf</tissue>
    </source>
</reference>
<name>A0AA88WUF4_9ASTE</name>
<dbReference type="AlphaFoldDB" id="A0AA88WUF4"/>
<feature type="compositionally biased region" description="Polar residues" evidence="1">
    <location>
        <begin position="271"/>
        <end position="288"/>
    </location>
</feature>
<feature type="compositionally biased region" description="Polar residues" evidence="1">
    <location>
        <begin position="637"/>
        <end position="667"/>
    </location>
</feature>
<sequence length="945" mass="106333">MLVPLRFKFGQVHANLGPTLSPKSMNNHEGAYGEPSRNGVLASHGSSGAIRRRPQNTNLQVAKQRSSGCAALAREKMKETRTMAMARPTTASRRTVGFVTDAKLVGHMMSEAGCWQKEKKKPRIRSFVTCDDPKGVVECRTIRKSKTESQKVEGKVESTRIPKFLNRSLSCKEGREEMVSRKGTSEEFHIPSSFQLVEVSRGAQKLNHVIDSWSKGMSFEGQSKDIAKDLLKGALDLQESLVMLGKLQEASKYMAKLKTRQKDEVPIERTTSNRFGNDNYQMGSQNPRLSVDGSSRDCYEELREVIRDNFARQNILPNGSLEHKAFSNRKKLDLSPDMPSTSSSRSSRAFSRDFTFSDCSSSSKVPEEKAKGSNLIAKLMGLEEIPLRPLQPVPRKQLERDKILKQRRPFFDIDMPKERKPEFVVRKLDHERMSLDEIIEVMQFKGLRKSSKHQTYYPNASHLEKGLSYDAPPIVLMKPSRPALGAEELRTRTSVPKEGLGNDEMRSWKLKEEVPFKIREHSSGALNSHEMRKKLPLEETPIKKIRQEKGVKDSQEVLAKQEDKVARIKKRSSLNKMRASVPVSPKPEKATTPKKVDKIQKVILGGINAVKLEKEKSTKTDGQGKIISTKKKPEKGTNITRNHIPQQKSSTSNSILKRATSSISQNSRDQKEIVKNEKPVCQILVESTGLKDDDMQNDLTCNTESQMEIPSTKPAMQFLTEEEPDASEILSKDNCGNHRSSLFEAPPLTTQHESSTGSLEEAHSDILHNITDSKCCETRTNLLLSSPSFLNHAGELFDINEYEPLVLQTTGLYGSGSADSKLFLDCANELLEHRSLRQTRSMNLLLQNATWKSRFYISKDQLAGEVRKGIENLRSYGKLAAERPPADTVYAMLERDIWCKGMEGGAWDFGWSDGYTVAEVEIVVADLDKLVLSELLEEVFKEHVL</sequence>
<keyword evidence="3" id="KW-1185">Reference proteome</keyword>
<evidence type="ECO:0000313" key="2">
    <source>
        <dbReference type="EMBL" id="KAK3034338.1"/>
    </source>
</evidence>
<evidence type="ECO:0000256" key="1">
    <source>
        <dbReference type="SAM" id="MobiDB-lite"/>
    </source>
</evidence>
<feature type="region of interest" description="Disordered" evidence="1">
    <location>
        <begin position="571"/>
        <end position="595"/>
    </location>
</feature>
<evidence type="ECO:0008006" key="4">
    <source>
        <dbReference type="Google" id="ProtNLM"/>
    </source>
</evidence>
<dbReference type="EMBL" id="JAVXUP010000203">
    <property type="protein sequence ID" value="KAK3034338.1"/>
    <property type="molecule type" value="Genomic_DNA"/>
</dbReference>